<dbReference type="AlphaFoldDB" id="A0ABD5YTV2"/>
<keyword evidence="6" id="KW-1185">Reference proteome</keyword>
<keyword evidence="3" id="KW-0325">Glycoprotein</keyword>
<reference evidence="5 6" key="1">
    <citation type="journal article" date="2019" name="Int. J. Syst. Evol. Microbiol.">
        <title>The Global Catalogue of Microorganisms (GCM) 10K type strain sequencing project: providing services to taxonomists for standard genome sequencing and annotation.</title>
        <authorList>
            <consortium name="The Broad Institute Genomics Platform"/>
            <consortium name="The Broad Institute Genome Sequencing Center for Infectious Disease"/>
            <person name="Wu L."/>
            <person name="Ma J."/>
        </authorList>
    </citation>
    <scope>NUCLEOTIDE SEQUENCE [LARGE SCALE GENOMIC DNA]</scope>
    <source>
        <strain evidence="5 6">RDMS1</strain>
    </source>
</reference>
<dbReference type="Pfam" id="PF14312">
    <property type="entry name" value="FG-GAP_2"/>
    <property type="match status" value="7"/>
</dbReference>
<dbReference type="Proteomes" id="UP001596417">
    <property type="component" value="Unassembled WGS sequence"/>
</dbReference>
<dbReference type="InterPro" id="IPR013517">
    <property type="entry name" value="FG-GAP"/>
</dbReference>
<evidence type="ECO:0000313" key="6">
    <source>
        <dbReference type="Proteomes" id="UP001596417"/>
    </source>
</evidence>
<organism evidence="5 6">
    <name type="scientific">Halocatena marina</name>
    <dbReference type="NCBI Taxonomy" id="2934937"/>
    <lineage>
        <taxon>Archaea</taxon>
        <taxon>Methanobacteriati</taxon>
        <taxon>Methanobacteriota</taxon>
        <taxon>Stenosarchaea group</taxon>
        <taxon>Halobacteria</taxon>
        <taxon>Halobacteriales</taxon>
        <taxon>Natronomonadaceae</taxon>
        <taxon>Halocatena</taxon>
    </lineage>
</organism>
<dbReference type="EMBL" id="JBHTAX010000005">
    <property type="protein sequence ID" value="MFC7192785.1"/>
    <property type="molecule type" value="Genomic_DNA"/>
</dbReference>
<evidence type="ECO:0000256" key="2">
    <source>
        <dbReference type="ARBA" id="ARBA00022737"/>
    </source>
</evidence>
<accession>A0ABD5YTV2</accession>
<sequence>MSLNTPKTSLQEQASHADQQTRLGRRSFMAGLTGVAALGLGSIATGRGAATGVAQHQQLLADDGAANDEFGTSVAIDRATETIVVGASNDDNANGTDAGAVYVFTCQKNQFVQIQKLLASDGQAQDFFGTSVAIDGDTIVVGAIGDDENGDFAGAACVFERQGDAFTETQKLLASDGQAQDFFGDSVAIAGDTIVGGAPLENENGMEAGAAYVFERQDGSFAETQKLLASDVQAGDEFGTSVAIVEDLIIVGALFADNENGVDTGVTYVFERQGDAFTETQTLLADDGQAGDRFGGSVAIAGDTIVIGALSENTNGEEAGAAYVFACQKNQFVQTQKLLASDGQAGDEFGFSVGIEGDTIVVGAPFDDNENGMDAGAVYVFTCQKNKFVETEKLLASDGQAGDEFGFSVATDGWIIGGAPFNDTENGTETGAAYVFD</sequence>
<feature type="region of interest" description="Disordered" evidence="4">
    <location>
        <begin position="1"/>
        <end position="22"/>
    </location>
</feature>
<gene>
    <name evidence="5" type="ORF">ACFQL7_25240</name>
</gene>
<evidence type="ECO:0000313" key="5">
    <source>
        <dbReference type="EMBL" id="MFC7192785.1"/>
    </source>
</evidence>
<dbReference type="GeneID" id="76202485"/>
<dbReference type="Gene3D" id="2.130.10.130">
    <property type="entry name" value="Integrin alpha, N-terminal"/>
    <property type="match status" value="3"/>
</dbReference>
<proteinExistence type="predicted"/>
<dbReference type="RefSeq" id="WP_264556531.1">
    <property type="nucleotide sequence ID" value="NZ_CP109981.1"/>
</dbReference>
<dbReference type="PROSITE" id="PS51470">
    <property type="entry name" value="FG_GAP"/>
    <property type="match status" value="1"/>
</dbReference>
<evidence type="ECO:0000256" key="1">
    <source>
        <dbReference type="ARBA" id="ARBA00022729"/>
    </source>
</evidence>
<keyword evidence="2" id="KW-0677">Repeat</keyword>
<dbReference type="SUPFAM" id="SSF69318">
    <property type="entry name" value="Integrin alpha N-terminal domain"/>
    <property type="match status" value="1"/>
</dbReference>
<protein>
    <submittedName>
        <fullName evidence="5">FG-GAP repeat protein</fullName>
    </submittedName>
</protein>
<name>A0ABD5YTV2_9EURY</name>
<dbReference type="InterPro" id="IPR006311">
    <property type="entry name" value="TAT_signal"/>
</dbReference>
<dbReference type="InterPro" id="IPR028994">
    <property type="entry name" value="Integrin_alpha_N"/>
</dbReference>
<keyword evidence="1" id="KW-0732">Signal</keyword>
<dbReference type="PROSITE" id="PS51318">
    <property type="entry name" value="TAT"/>
    <property type="match status" value="1"/>
</dbReference>
<dbReference type="PANTHER" id="PTHR36220">
    <property type="entry name" value="UNNAMED PRODUCT"/>
    <property type="match status" value="1"/>
</dbReference>
<dbReference type="PANTHER" id="PTHR36220:SF1">
    <property type="entry name" value="GAMMA TUBULIN COMPLEX COMPONENT C-TERMINAL DOMAIN-CONTAINING PROTEIN"/>
    <property type="match status" value="1"/>
</dbReference>
<dbReference type="SMART" id="SM00191">
    <property type="entry name" value="Int_alpha"/>
    <property type="match status" value="6"/>
</dbReference>
<comment type="caution">
    <text evidence="5">The sequence shown here is derived from an EMBL/GenBank/DDBJ whole genome shotgun (WGS) entry which is preliminary data.</text>
</comment>
<evidence type="ECO:0000256" key="3">
    <source>
        <dbReference type="ARBA" id="ARBA00023180"/>
    </source>
</evidence>
<dbReference type="InterPro" id="IPR013519">
    <property type="entry name" value="Int_alpha_beta-p"/>
</dbReference>
<evidence type="ECO:0000256" key="4">
    <source>
        <dbReference type="SAM" id="MobiDB-lite"/>
    </source>
</evidence>